<dbReference type="PANTHER" id="PTHR42851">
    <property type="entry name" value="ALDOLASE-RELATED"/>
    <property type="match status" value="1"/>
</dbReference>
<sequence length="139" mass="15479">MNFFFLIGALNLNNLVHHQLQHPIQGQSSDNCFSKIASQLTKSRPPLSNSGEKFQITAVKDNQSNVERCEADGSAHSRKKLPRRRANTGIKHSSPDEMLSQLSCAARDPTKGGSSLNTVVDFFNDYRNLSNHKRTVTIL</sequence>
<keyword evidence="3" id="KW-1185">Reference proteome</keyword>
<dbReference type="InterPro" id="IPR053063">
    <property type="entry name" value="PWWP_domain_containing_PDP"/>
</dbReference>
<proteinExistence type="predicted"/>
<protein>
    <submittedName>
        <fullName evidence="2">Uncharacterized protein</fullName>
    </submittedName>
</protein>
<gene>
    <name evidence="2" type="ORF">Syun_012658</name>
</gene>
<reference evidence="2 3" key="1">
    <citation type="submission" date="2024-01" db="EMBL/GenBank/DDBJ databases">
        <title>Genome assemblies of Stephania.</title>
        <authorList>
            <person name="Yang L."/>
        </authorList>
    </citation>
    <scope>NUCLEOTIDE SEQUENCE [LARGE SCALE GENOMIC DNA]</scope>
    <source>
        <strain evidence="2">YNDBR</strain>
        <tissue evidence="2">Leaf</tissue>
    </source>
</reference>
<accession>A0AAP0PFJ9</accession>
<evidence type="ECO:0000313" key="3">
    <source>
        <dbReference type="Proteomes" id="UP001420932"/>
    </source>
</evidence>
<organism evidence="2 3">
    <name type="scientific">Stephania yunnanensis</name>
    <dbReference type="NCBI Taxonomy" id="152371"/>
    <lineage>
        <taxon>Eukaryota</taxon>
        <taxon>Viridiplantae</taxon>
        <taxon>Streptophyta</taxon>
        <taxon>Embryophyta</taxon>
        <taxon>Tracheophyta</taxon>
        <taxon>Spermatophyta</taxon>
        <taxon>Magnoliopsida</taxon>
        <taxon>Ranunculales</taxon>
        <taxon>Menispermaceae</taxon>
        <taxon>Menispermoideae</taxon>
        <taxon>Cissampelideae</taxon>
        <taxon>Stephania</taxon>
    </lineage>
</organism>
<dbReference type="Proteomes" id="UP001420932">
    <property type="component" value="Unassembled WGS sequence"/>
</dbReference>
<dbReference type="PANTHER" id="PTHR42851:SF4">
    <property type="entry name" value="PWWP DOMAIN-CONTAINING PROTEIN"/>
    <property type="match status" value="1"/>
</dbReference>
<comment type="caution">
    <text evidence="2">The sequence shown here is derived from an EMBL/GenBank/DDBJ whole genome shotgun (WGS) entry which is preliminary data.</text>
</comment>
<dbReference type="EMBL" id="JBBNAF010000005">
    <property type="protein sequence ID" value="KAK9143258.1"/>
    <property type="molecule type" value="Genomic_DNA"/>
</dbReference>
<feature type="compositionally biased region" description="Basic residues" evidence="1">
    <location>
        <begin position="76"/>
        <end position="86"/>
    </location>
</feature>
<evidence type="ECO:0000313" key="2">
    <source>
        <dbReference type="EMBL" id="KAK9143258.1"/>
    </source>
</evidence>
<evidence type="ECO:0000256" key="1">
    <source>
        <dbReference type="SAM" id="MobiDB-lite"/>
    </source>
</evidence>
<dbReference type="AlphaFoldDB" id="A0AAP0PFJ9"/>
<name>A0AAP0PFJ9_9MAGN</name>
<feature type="region of interest" description="Disordered" evidence="1">
    <location>
        <begin position="68"/>
        <end position="98"/>
    </location>
</feature>